<dbReference type="Proteomes" id="UP000813462">
    <property type="component" value="Unassembled WGS sequence"/>
</dbReference>
<evidence type="ECO:0000313" key="6">
    <source>
        <dbReference type="EMBL" id="KAH7545500.1"/>
    </source>
</evidence>
<dbReference type="EMBL" id="JAEACU010000001">
    <property type="protein sequence ID" value="KAH7545500.1"/>
    <property type="molecule type" value="Genomic_DNA"/>
</dbReference>
<dbReference type="PANTHER" id="PTHR47186:SF3">
    <property type="entry name" value="OS09G0267800 PROTEIN"/>
    <property type="match status" value="1"/>
</dbReference>
<dbReference type="SUPFAM" id="SSF52058">
    <property type="entry name" value="L domain-like"/>
    <property type="match status" value="1"/>
</dbReference>
<dbReference type="Pfam" id="PF23598">
    <property type="entry name" value="LRR_14"/>
    <property type="match status" value="1"/>
</dbReference>
<accession>A0A978W0L6</accession>
<feature type="domain" description="Disease resistance R13L4/SHOC-2-like LRR" evidence="5">
    <location>
        <begin position="148"/>
        <end position="286"/>
    </location>
</feature>
<sequence>MPWYCSVKKDVAGLKSKLEAVHGVLEEAEKKQLIDGGVNRWLDELKEVSYDMDNVLDKWSTEILKSKIVKQAEGENSVVSGQKRLDFSLEKAKALPNNRRETTSFVDESQVYGRDGDKSFVISKLLCESTLEGSGMMFFQQKSPPLKCLRTLNLRGCRIKKLPQQLGQLIQLRYLNLCDNPELTELPNEVCDICNLEILRLEECYRLQRLPEGMGKLVSCSPCETLPPLGSLPSLEVLAISQMYNVRKIGSEFWGNTNTNDMVTKEEDQVMVSFPKLKQLRIYFLREWEEWEGDETTNIVVLLIMPWLDFLEIYHYKSLKSPPEFLKGTPMKTLTIDCCDILLQSFQ</sequence>
<keyword evidence="3" id="KW-0611">Plant defense</keyword>
<dbReference type="InterPro" id="IPR055414">
    <property type="entry name" value="LRR_R13L4/SHOC2-like"/>
</dbReference>
<feature type="domain" description="Disease resistance N-terminal" evidence="4">
    <location>
        <begin position="6"/>
        <end position="74"/>
    </location>
</feature>
<dbReference type="Gene3D" id="1.20.5.4130">
    <property type="match status" value="1"/>
</dbReference>
<keyword evidence="1" id="KW-0677">Repeat</keyword>
<evidence type="ECO:0000256" key="2">
    <source>
        <dbReference type="ARBA" id="ARBA00022741"/>
    </source>
</evidence>
<dbReference type="PANTHER" id="PTHR47186">
    <property type="entry name" value="LEUCINE-RICH REPEAT-CONTAINING PROTEIN 57"/>
    <property type="match status" value="1"/>
</dbReference>
<evidence type="ECO:0000256" key="1">
    <source>
        <dbReference type="ARBA" id="ARBA00022737"/>
    </source>
</evidence>
<name>A0A978W0L6_ZIZJJ</name>
<protein>
    <recommendedName>
        <fullName evidence="8">Rx N-terminal domain-containing protein</fullName>
    </recommendedName>
</protein>
<dbReference type="Gene3D" id="3.80.10.10">
    <property type="entry name" value="Ribonuclease Inhibitor"/>
    <property type="match status" value="1"/>
</dbReference>
<dbReference type="GO" id="GO:0000166">
    <property type="term" value="F:nucleotide binding"/>
    <property type="evidence" value="ECO:0007669"/>
    <property type="project" value="UniProtKB-KW"/>
</dbReference>
<dbReference type="InterPro" id="IPR032675">
    <property type="entry name" value="LRR_dom_sf"/>
</dbReference>
<dbReference type="AlphaFoldDB" id="A0A978W0L6"/>
<dbReference type="GO" id="GO:0006952">
    <property type="term" value="P:defense response"/>
    <property type="evidence" value="ECO:0007669"/>
    <property type="project" value="UniProtKB-KW"/>
</dbReference>
<evidence type="ECO:0000256" key="3">
    <source>
        <dbReference type="ARBA" id="ARBA00022821"/>
    </source>
</evidence>
<dbReference type="InterPro" id="IPR041118">
    <property type="entry name" value="Rx_N"/>
</dbReference>
<comment type="caution">
    <text evidence="6">The sequence shown here is derived from an EMBL/GenBank/DDBJ whole genome shotgun (WGS) entry which is preliminary data.</text>
</comment>
<proteinExistence type="predicted"/>
<evidence type="ECO:0000259" key="5">
    <source>
        <dbReference type="Pfam" id="PF23598"/>
    </source>
</evidence>
<evidence type="ECO:0000259" key="4">
    <source>
        <dbReference type="Pfam" id="PF18052"/>
    </source>
</evidence>
<reference evidence="6" key="1">
    <citation type="journal article" date="2021" name="Front. Plant Sci.">
        <title>Chromosome-Scale Genome Assembly for Chinese Sour Jujube and Insights Into Its Genome Evolution and Domestication Signature.</title>
        <authorList>
            <person name="Shen L.-Y."/>
            <person name="Luo H."/>
            <person name="Wang X.-L."/>
            <person name="Wang X.-M."/>
            <person name="Qiu X.-J."/>
            <person name="Liu H."/>
            <person name="Zhou S.-S."/>
            <person name="Jia K.-H."/>
            <person name="Nie S."/>
            <person name="Bao Y.-T."/>
            <person name="Zhang R.-G."/>
            <person name="Yun Q.-Z."/>
            <person name="Chai Y.-H."/>
            <person name="Lu J.-Y."/>
            <person name="Li Y."/>
            <person name="Zhao S.-W."/>
            <person name="Mao J.-F."/>
            <person name="Jia S.-G."/>
            <person name="Mao Y.-M."/>
        </authorList>
    </citation>
    <scope>NUCLEOTIDE SEQUENCE</scope>
    <source>
        <strain evidence="6">AT0</strain>
        <tissue evidence="6">Leaf</tissue>
    </source>
</reference>
<evidence type="ECO:0000313" key="7">
    <source>
        <dbReference type="Proteomes" id="UP000813462"/>
    </source>
</evidence>
<keyword evidence="2" id="KW-0547">Nucleotide-binding</keyword>
<dbReference type="Pfam" id="PF18052">
    <property type="entry name" value="Rx_N"/>
    <property type="match status" value="1"/>
</dbReference>
<gene>
    <name evidence="6" type="ORF">FEM48_Zijuj01G0100500</name>
</gene>
<organism evidence="6 7">
    <name type="scientific">Ziziphus jujuba var. spinosa</name>
    <dbReference type="NCBI Taxonomy" id="714518"/>
    <lineage>
        <taxon>Eukaryota</taxon>
        <taxon>Viridiplantae</taxon>
        <taxon>Streptophyta</taxon>
        <taxon>Embryophyta</taxon>
        <taxon>Tracheophyta</taxon>
        <taxon>Spermatophyta</taxon>
        <taxon>Magnoliopsida</taxon>
        <taxon>eudicotyledons</taxon>
        <taxon>Gunneridae</taxon>
        <taxon>Pentapetalae</taxon>
        <taxon>rosids</taxon>
        <taxon>fabids</taxon>
        <taxon>Rosales</taxon>
        <taxon>Rhamnaceae</taxon>
        <taxon>Paliureae</taxon>
        <taxon>Ziziphus</taxon>
    </lineage>
</organism>
<evidence type="ECO:0008006" key="8">
    <source>
        <dbReference type="Google" id="ProtNLM"/>
    </source>
</evidence>